<feature type="domain" description="3'-5' exonuclease" evidence="19">
    <location>
        <begin position="315"/>
        <end position="554"/>
    </location>
</feature>
<dbReference type="InterPro" id="IPR036279">
    <property type="entry name" value="5-3_exonuclease_C_sf"/>
</dbReference>
<dbReference type="NCBIfam" id="NF004397">
    <property type="entry name" value="PRK05755.1"/>
    <property type="match status" value="1"/>
</dbReference>
<gene>
    <name evidence="17" type="primary">polA</name>
    <name evidence="22" type="ORF">BECKLFY1418A_GA0070994_10478</name>
</gene>
<dbReference type="GO" id="GO:0008408">
    <property type="term" value="F:3'-5' exonuclease activity"/>
    <property type="evidence" value="ECO:0007669"/>
    <property type="project" value="UniProtKB-UniRule"/>
</dbReference>
<dbReference type="Pfam" id="PF00476">
    <property type="entry name" value="DNA_pol_A"/>
    <property type="match status" value="1"/>
</dbReference>
<evidence type="ECO:0000256" key="2">
    <source>
        <dbReference type="ARBA" id="ARBA00011541"/>
    </source>
</evidence>
<evidence type="ECO:0000259" key="19">
    <source>
        <dbReference type="SMART" id="SM00474"/>
    </source>
</evidence>
<feature type="domain" description="5'-3' exonuclease" evidence="20">
    <location>
        <begin position="3"/>
        <end position="257"/>
    </location>
</feature>
<dbReference type="InterPro" id="IPR012337">
    <property type="entry name" value="RNaseH-like_sf"/>
</dbReference>
<keyword evidence="7 17" id="KW-0235">DNA replication</keyword>
<dbReference type="Gene3D" id="3.40.50.1010">
    <property type="entry name" value="5'-nuclease"/>
    <property type="match status" value="1"/>
</dbReference>
<dbReference type="PANTHER" id="PTHR10133">
    <property type="entry name" value="DNA POLYMERASE I"/>
    <property type="match status" value="1"/>
</dbReference>
<dbReference type="InterPro" id="IPR001098">
    <property type="entry name" value="DNA-dir_DNA_pol_A_palm_dom"/>
</dbReference>
<dbReference type="SUPFAM" id="SSF56672">
    <property type="entry name" value="DNA/RNA polymerases"/>
    <property type="match status" value="1"/>
</dbReference>
<dbReference type="SUPFAM" id="SSF47807">
    <property type="entry name" value="5' to 3' exonuclease, C-terminal subdomain"/>
    <property type="match status" value="1"/>
</dbReference>
<evidence type="ECO:0000256" key="4">
    <source>
        <dbReference type="ARBA" id="ARBA00020311"/>
    </source>
</evidence>
<dbReference type="GO" id="GO:0008409">
    <property type="term" value="F:5'-3' exonuclease activity"/>
    <property type="evidence" value="ECO:0007669"/>
    <property type="project" value="UniProtKB-UniRule"/>
</dbReference>
<dbReference type="Pfam" id="PF01612">
    <property type="entry name" value="DNA_pol_A_exo1"/>
    <property type="match status" value="2"/>
</dbReference>
<dbReference type="Gene3D" id="1.20.1060.10">
    <property type="entry name" value="Taq DNA Polymerase, Chain T, domain 4"/>
    <property type="match status" value="1"/>
</dbReference>
<dbReference type="InterPro" id="IPR008918">
    <property type="entry name" value="HhH2"/>
</dbReference>
<dbReference type="InterPro" id="IPR002562">
    <property type="entry name" value="3'-5'_exonuclease_dom"/>
</dbReference>
<dbReference type="InterPro" id="IPR020046">
    <property type="entry name" value="5-3_exonucl_a-hlix_arch_N"/>
</dbReference>
<comment type="similarity">
    <text evidence="1 17">Belongs to the DNA polymerase type-A family.</text>
</comment>
<dbReference type="SMART" id="SM00474">
    <property type="entry name" value="35EXOc"/>
    <property type="match status" value="1"/>
</dbReference>
<dbReference type="FunFam" id="1.20.1060.10:FF:000001">
    <property type="entry name" value="DNA polymerase I"/>
    <property type="match status" value="1"/>
</dbReference>
<evidence type="ECO:0000313" key="22">
    <source>
        <dbReference type="EMBL" id="VFJ95156.1"/>
    </source>
</evidence>
<dbReference type="SMART" id="SM00475">
    <property type="entry name" value="53EXOc"/>
    <property type="match status" value="1"/>
</dbReference>
<dbReference type="SUPFAM" id="SSF53098">
    <property type="entry name" value="Ribonuclease H-like"/>
    <property type="match status" value="1"/>
</dbReference>
<sequence>MQQKPLLVLIDGSSYLYRAFHAMPALTNSNGEPTGAVYGVVNMLRRILGDLDPKHIAIIFDAKGKTFREEIYPEYKANRPPMPDELRQQIKPLHAVVAALGLPMIEVPGVEADDVIGTLATNARNMGLSVLISSGDKDFAQLVTDDVILINTMDGSRLDPKGVENKFGIPPSLMVDYLALVGDAVDNVPGVSKVGPKTALKWLHTYGSLDAIVDNAHGIKGKVGENLRASLEQLRISRELVTIKCDVSLEHGDHRGPRDLVRAQPDTDRLAALYRQLEFKTWLSELLTKPKNIGPESLSPSESSNALPHPATIRYELILDQGQFEVWMERLRNAPLLAFDTETTSLDCLVAEIVGISFAVESDESQASRHVSNTSGDIPSDIPSGIPGDTPDDISEDTPADSHDTAAKPRYQAAYLPVGHDYPGAPKQLSRNMVLEALRPLLEDPNRPKVGQNLKYDSRVLARHGIPMAGLAFDTMLESYVLDSTASRHDMDTLALKHLGYKTIPFQEIAGKATGKNARQLTFDEISLDKAAPYAAEDAEVTFALHDALWPRLRGTPRLRSVFEDIEMPLVPVLAEMEQQGVMVDATLLARQSEELAHGMADIERQAHRIAEGPFNLASPKQIQEILFDRLGLPVHSKTPTGQPSTAESVLRELSIHYPLPRLILEHRSLGKLKSTYTDTLPTRIHPLSGRVHTNYHQAVTSTGRLSSSDPNLQNIPIRTAQGRRIRQAFIAPPGYRLLAADYSQIELRIMAHLSGDQGLGKAFSLGADVHAATAMEIFGVSAEDITKEQRRRAKATNFGLIYGMSAFGLARQLGIRRDEAQDYMDRYFQRYPDVKTFTESIHAQAREQGFVETLFGRRLYLPDIHSRNAQRRQYAERTAVNAPMQGTAADIIKRAMIRLHGWLTHGNLDARMIMQVHDELVFEVAEDILDTAAAAITEHMSRAAELSVPLVVEIGTGPNWDAAH</sequence>
<evidence type="ECO:0000256" key="13">
    <source>
        <dbReference type="ARBA" id="ARBA00023125"/>
    </source>
</evidence>
<comment type="function">
    <text evidence="17">In addition to polymerase activity, this DNA polymerase exhibits 3'-5' and 5'-3' exonuclease activity.</text>
</comment>
<keyword evidence="11 17" id="KW-0269">Exonuclease</keyword>
<evidence type="ECO:0000256" key="12">
    <source>
        <dbReference type="ARBA" id="ARBA00022932"/>
    </source>
</evidence>
<evidence type="ECO:0000256" key="9">
    <source>
        <dbReference type="ARBA" id="ARBA00022763"/>
    </source>
</evidence>
<dbReference type="GO" id="GO:0006261">
    <property type="term" value="P:DNA-templated DNA replication"/>
    <property type="evidence" value="ECO:0007669"/>
    <property type="project" value="UniProtKB-UniRule"/>
</dbReference>
<reference evidence="22" key="1">
    <citation type="submission" date="2019-02" db="EMBL/GenBank/DDBJ databases">
        <authorList>
            <person name="Gruber-Vodicka R. H."/>
            <person name="Seah K. B. B."/>
        </authorList>
    </citation>
    <scope>NUCLEOTIDE SEQUENCE</scope>
    <source>
        <strain evidence="22">BECK_M6</strain>
    </source>
</reference>
<dbReference type="InterPro" id="IPR020045">
    <property type="entry name" value="DNA_polI_H3TH"/>
</dbReference>
<evidence type="ECO:0000256" key="7">
    <source>
        <dbReference type="ARBA" id="ARBA00022705"/>
    </source>
</evidence>
<dbReference type="EMBL" id="CAADFH010000047">
    <property type="protein sequence ID" value="VFJ95156.1"/>
    <property type="molecule type" value="Genomic_DNA"/>
</dbReference>
<evidence type="ECO:0000256" key="10">
    <source>
        <dbReference type="ARBA" id="ARBA00022801"/>
    </source>
</evidence>
<keyword evidence="10 17" id="KW-0378">Hydrolase</keyword>
<dbReference type="SMART" id="SM00279">
    <property type="entry name" value="HhH2"/>
    <property type="match status" value="1"/>
</dbReference>
<comment type="subunit">
    <text evidence="2">Single-chain monomer with multiple functions.</text>
</comment>
<dbReference type="NCBIfam" id="TIGR00593">
    <property type="entry name" value="pola"/>
    <property type="match status" value="1"/>
</dbReference>
<dbReference type="CDD" id="cd08637">
    <property type="entry name" value="DNA_pol_A_pol_I_C"/>
    <property type="match status" value="1"/>
</dbReference>
<dbReference type="InterPro" id="IPR002421">
    <property type="entry name" value="5-3_exonuclease"/>
</dbReference>
<dbReference type="Pfam" id="PF02739">
    <property type="entry name" value="5_3_exonuc_N"/>
    <property type="match status" value="1"/>
</dbReference>
<feature type="domain" description="DNA-directed DNA polymerase family A palm" evidence="21">
    <location>
        <begin position="723"/>
        <end position="929"/>
    </location>
</feature>
<evidence type="ECO:0000256" key="14">
    <source>
        <dbReference type="ARBA" id="ARBA00023204"/>
    </source>
</evidence>
<keyword evidence="6 17" id="KW-0548">Nucleotidyltransferase</keyword>
<evidence type="ECO:0000256" key="3">
    <source>
        <dbReference type="ARBA" id="ARBA00012417"/>
    </source>
</evidence>
<evidence type="ECO:0000259" key="21">
    <source>
        <dbReference type="SMART" id="SM00482"/>
    </source>
</evidence>
<evidence type="ECO:0000256" key="6">
    <source>
        <dbReference type="ARBA" id="ARBA00022695"/>
    </source>
</evidence>
<accession>A0A450URR3</accession>
<feature type="compositionally biased region" description="Acidic residues" evidence="18">
    <location>
        <begin position="390"/>
        <end position="399"/>
    </location>
</feature>
<keyword evidence="8" id="KW-0540">Nuclease</keyword>
<dbReference type="PROSITE" id="PS00447">
    <property type="entry name" value="DNA_POLYMERASE_A"/>
    <property type="match status" value="1"/>
</dbReference>
<evidence type="ECO:0000259" key="20">
    <source>
        <dbReference type="SMART" id="SM00475"/>
    </source>
</evidence>
<feature type="region of interest" description="Disordered" evidence="18">
    <location>
        <begin position="364"/>
        <end position="406"/>
    </location>
</feature>
<keyword evidence="9 17" id="KW-0227">DNA damage</keyword>
<comment type="catalytic activity">
    <reaction evidence="15 17">
        <text>DNA(n) + a 2'-deoxyribonucleoside 5'-triphosphate = DNA(n+1) + diphosphate</text>
        <dbReference type="Rhea" id="RHEA:22508"/>
        <dbReference type="Rhea" id="RHEA-COMP:17339"/>
        <dbReference type="Rhea" id="RHEA-COMP:17340"/>
        <dbReference type="ChEBI" id="CHEBI:33019"/>
        <dbReference type="ChEBI" id="CHEBI:61560"/>
        <dbReference type="ChEBI" id="CHEBI:173112"/>
        <dbReference type="EC" id="2.7.7.7"/>
    </reaction>
</comment>
<dbReference type="SUPFAM" id="SSF88723">
    <property type="entry name" value="PIN domain-like"/>
    <property type="match status" value="1"/>
</dbReference>
<keyword evidence="12 17" id="KW-0239">DNA-directed DNA polymerase</keyword>
<keyword evidence="13 17" id="KW-0238">DNA-binding</keyword>
<evidence type="ECO:0000256" key="18">
    <source>
        <dbReference type="SAM" id="MobiDB-lite"/>
    </source>
</evidence>
<dbReference type="InterPro" id="IPR036397">
    <property type="entry name" value="RNaseH_sf"/>
</dbReference>
<dbReference type="GO" id="GO:0006302">
    <property type="term" value="P:double-strand break repair"/>
    <property type="evidence" value="ECO:0007669"/>
    <property type="project" value="TreeGrafter"/>
</dbReference>
<dbReference type="EC" id="2.7.7.7" evidence="3 16"/>
<dbReference type="PANTHER" id="PTHR10133:SF27">
    <property type="entry name" value="DNA POLYMERASE NU"/>
    <property type="match status" value="1"/>
</dbReference>
<dbReference type="FunFam" id="1.10.150.20:FF:000002">
    <property type="entry name" value="DNA polymerase I"/>
    <property type="match status" value="1"/>
</dbReference>
<dbReference type="Pfam" id="PF01367">
    <property type="entry name" value="5_3_exonuc"/>
    <property type="match status" value="1"/>
</dbReference>
<evidence type="ECO:0000256" key="8">
    <source>
        <dbReference type="ARBA" id="ARBA00022722"/>
    </source>
</evidence>
<evidence type="ECO:0000256" key="17">
    <source>
        <dbReference type="RuleBase" id="RU004460"/>
    </source>
</evidence>
<dbReference type="GO" id="GO:0003887">
    <property type="term" value="F:DNA-directed DNA polymerase activity"/>
    <property type="evidence" value="ECO:0007669"/>
    <property type="project" value="UniProtKB-UniRule"/>
</dbReference>
<keyword evidence="5 17" id="KW-0808">Transferase</keyword>
<feature type="compositionally biased region" description="Polar residues" evidence="18">
    <location>
        <begin position="368"/>
        <end position="377"/>
    </location>
</feature>
<dbReference type="PRINTS" id="PR00868">
    <property type="entry name" value="DNAPOLI"/>
</dbReference>
<dbReference type="InterPro" id="IPR029060">
    <property type="entry name" value="PIN-like_dom_sf"/>
</dbReference>
<evidence type="ECO:0000256" key="5">
    <source>
        <dbReference type="ARBA" id="ARBA00022679"/>
    </source>
</evidence>
<dbReference type="AlphaFoldDB" id="A0A450URR3"/>
<evidence type="ECO:0000256" key="15">
    <source>
        <dbReference type="ARBA" id="ARBA00049244"/>
    </source>
</evidence>
<evidence type="ECO:0000256" key="11">
    <source>
        <dbReference type="ARBA" id="ARBA00022839"/>
    </source>
</evidence>
<evidence type="ECO:0000256" key="1">
    <source>
        <dbReference type="ARBA" id="ARBA00007705"/>
    </source>
</evidence>
<dbReference type="FunFam" id="1.10.150.20:FF:000003">
    <property type="entry name" value="DNA polymerase I"/>
    <property type="match status" value="1"/>
</dbReference>
<dbReference type="InterPro" id="IPR002298">
    <property type="entry name" value="DNA_polymerase_A"/>
</dbReference>
<dbReference type="GO" id="GO:0003677">
    <property type="term" value="F:DNA binding"/>
    <property type="evidence" value="ECO:0007669"/>
    <property type="project" value="UniProtKB-UniRule"/>
</dbReference>
<dbReference type="InterPro" id="IPR043502">
    <property type="entry name" value="DNA/RNA_pol_sf"/>
</dbReference>
<dbReference type="CDD" id="cd09898">
    <property type="entry name" value="H3TH_53EXO"/>
    <property type="match status" value="1"/>
</dbReference>
<dbReference type="Gene3D" id="3.30.420.10">
    <property type="entry name" value="Ribonuclease H-like superfamily/Ribonuclease H"/>
    <property type="match status" value="1"/>
</dbReference>
<dbReference type="SMART" id="SM00482">
    <property type="entry name" value="POLAc"/>
    <property type="match status" value="1"/>
</dbReference>
<dbReference type="FunFam" id="3.40.50.1010:FF:000001">
    <property type="entry name" value="DNA polymerase I"/>
    <property type="match status" value="1"/>
</dbReference>
<name>A0A450URR3_9GAMM</name>
<keyword evidence="14 17" id="KW-0234">DNA repair</keyword>
<organism evidence="22">
    <name type="scientific">Candidatus Kentrum sp. LFY</name>
    <dbReference type="NCBI Taxonomy" id="2126342"/>
    <lineage>
        <taxon>Bacteria</taxon>
        <taxon>Pseudomonadati</taxon>
        <taxon>Pseudomonadota</taxon>
        <taxon>Gammaproteobacteria</taxon>
        <taxon>Candidatus Kentrum</taxon>
    </lineage>
</organism>
<dbReference type="InterPro" id="IPR019760">
    <property type="entry name" value="DNA-dir_DNA_pol_A_CS"/>
</dbReference>
<dbReference type="InterPro" id="IPR018320">
    <property type="entry name" value="DNA_polymerase_1"/>
</dbReference>
<protein>
    <recommendedName>
        <fullName evidence="4 16">DNA polymerase I</fullName>
        <ecNumber evidence="3 16">2.7.7.7</ecNumber>
    </recommendedName>
</protein>
<dbReference type="Gene3D" id="3.30.70.370">
    <property type="match status" value="1"/>
</dbReference>
<evidence type="ECO:0000256" key="16">
    <source>
        <dbReference type="NCBIfam" id="TIGR00593"/>
    </source>
</evidence>
<dbReference type="CDD" id="cd06139">
    <property type="entry name" value="DNA_polA_I_Ecoli_like_exo"/>
    <property type="match status" value="1"/>
</dbReference>
<dbReference type="CDD" id="cd09859">
    <property type="entry name" value="PIN_53EXO"/>
    <property type="match status" value="1"/>
</dbReference>
<proteinExistence type="inferred from homology"/>
<dbReference type="Gene3D" id="1.10.150.20">
    <property type="entry name" value="5' to 3' exonuclease, C-terminal subdomain"/>
    <property type="match status" value="2"/>
</dbReference>